<evidence type="ECO:0000259" key="2">
    <source>
        <dbReference type="Pfam" id="PF00857"/>
    </source>
</evidence>
<dbReference type="Gene3D" id="3.40.50.850">
    <property type="entry name" value="Isochorismatase-like"/>
    <property type="match status" value="1"/>
</dbReference>
<reference evidence="3 4" key="1">
    <citation type="submission" date="2018-02" db="EMBL/GenBank/DDBJ databases">
        <title>novel marine gammaproteobacteria from coastal saline agro ecosystem.</title>
        <authorList>
            <person name="Krishnan R."/>
            <person name="Ramesh Kumar N."/>
        </authorList>
    </citation>
    <scope>NUCLEOTIDE SEQUENCE [LARGE SCALE GENOMIC DNA]</scope>
    <source>
        <strain evidence="3 4">228</strain>
    </source>
</reference>
<protein>
    <submittedName>
        <fullName evidence="3">Cysteine hydrolase</fullName>
    </submittedName>
</protein>
<dbReference type="AlphaFoldDB" id="A0A2S5KMJ3"/>
<dbReference type="PANTHER" id="PTHR43540">
    <property type="entry name" value="PEROXYUREIDOACRYLATE/UREIDOACRYLATE AMIDOHYDROLASE-RELATED"/>
    <property type="match status" value="1"/>
</dbReference>
<dbReference type="InterPro" id="IPR050272">
    <property type="entry name" value="Isochorismatase-like_hydrls"/>
</dbReference>
<dbReference type="Proteomes" id="UP000238196">
    <property type="component" value="Unassembled WGS sequence"/>
</dbReference>
<dbReference type="GO" id="GO:0016787">
    <property type="term" value="F:hydrolase activity"/>
    <property type="evidence" value="ECO:0007669"/>
    <property type="project" value="UniProtKB-KW"/>
</dbReference>
<evidence type="ECO:0000313" key="4">
    <source>
        <dbReference type="Proteomes" id="UP000238196"/>
    </source>
</evidence>
<evidence type="ECO:0000256" key="1">
    <source>
        <dbReference type="ARBA" id="ARBA00022801"/>
    </source>
</evidence>
<organism evidence="3 4">
    <name type="scientific">Proteobacteria bacterium 228</name>
    <dbReference type="NCBI Taxonomy" id="2083153"/>
    <lineage>
        <taxon>Bacteria</taxon>
        <taxon>Pseudomonadati</taxon>
        <taxon>Pseudomonadota</taxon>
    </lineage>
</organism>
<dbReference type="PANTHER" id="PTHR43540:SF14">
    <property type="entry name" value="ISOCHORISMATASE"/>
    <property type="match status" value="1"/>
</dbReference>
<proteinExistence type="predicted"/>
<dbReference type="SUPFAM" id="SSF52499">
    <property type="entry name" value="Isochorismatase-like hydrolases"/>
    <property type="match status" value="1"/>
</dbReference>
<keyword evidence="1 3" id="KW-0378">Hydrolase</keyword>
<feature type="domain" description="Isochorismatase-like" evidence="2">
    <location>
        <begin position="7"/>
        <end position="138"/>
    </location>
</feature>
<dbReference type="InterPro" id="IPR036380">
    <property type="entry name" value="Isochorismatase-like_sf"/>
</dbReference>
<sequence length="172" mass="19083">MNPSGNTALVIIDMQVSLMDENPWQPQPVIATINRLIHQARETDAVVCFVWDERVEPDAGILPVLSQQPSDWTQSKHFRDAFMDTTLHQRLQQAGVRRLVMTGMQTDYCVDTSCRAAAALGYEVILVSDGHTTPDSDQLTGEQIVRHHNRILNNHLAGQGSIAVVPAAEVIF</sequence>
<accession>A0A2S5KMJ3</accession>
<dbReference type="EMBL" id="PRLP01000058">
    <property type="protein sequence ID" value="PPC76018.1"/>
    <property type="molecule type" value="Genomic_DNA"/>
</dbReference>
<name>A0A2S5KMJ3_9PROT</name>
<comment type="caution">
    <text evidence="3">The sequence shown here is derived from an EMBL/GenBank/DDBJ whole genome shotgun (WGS) entry which is preliminary data.</text>
</comment>
<gene>
    <name evidence="3" type="ORF">C4K68_17745</name>
</gene>
<evidence type="ECO:0000313" key="3">
    <source>
        <dbReference type="EMBL" id="PPC76018.1"/>
    </source>
</evidence>
<dbReference type="InterPro" id="IPR000868">
    <property type="entry name" value="Isochorismatase-like_dom"/>
</dbReference>
<dbReference type="Pfam" id="PF00857">
    <property type="entry name" value="Isochorismatase"/>
    <property type="match status" value="1"/>
</dbReference>
<dbReference type="OrthoDB" id="9794942at2"/>